<dbReference type="Proteomes" id="UP001596548">
    <property type="component" value="Unassembled WGS sequence"/>
</dbReference>
<evidence type="ECO:0000259" key="2">
    <source>
        <dbReference type="Pfam" id="PF00248"/>
    </source>
</evidence>
<dbReference type="SUPFAM" id="SSF51430">
    <property type="entry name" value="NAD(P)-linked oxidoreductase"/>
    <property type="match status" value="1"/>
</dbReference>
<dbReference type="InterPro" id="IPR036812">
    <property type="entry name" value="NAD(P)_OxRdtase_dom_sf"/>
</dbReference>
<dbReference type="PANTHER" id="PTHR43364:SF4">
    <property type="entry name" value="NAD(P)-LINKED OXIDOREDUCTASE SUPERFAMILY PROTEIN"/>
    <property type="match status" value="1"/>
</dbReference>
<dbReference type="InterPro" id="IPR023210">
    <property type="entry name" value="NADP_OxRdtase_dom"/>
</dbReference>
<keyword evidence="1" id="KW-0560">Oxidoreductase</keyword>
<gene>
    <name evidence="3" type="ORF">ACFQS1_40015</name>
</gene>
<keyword evidence="4" id="KW-1185">Reference proteome</keyword>
<dbReference type="CDD" id="cd19086">
    <property type="entry name" value="AKR_AKR11C1"/>
    <property type="match status" value="1"/>
</dbReference>
<dbReference type="RefSeq" id="WP_378978224.1">
    <property type="nucleotide sequence ID" value="NZ_JBHTBJ010000083.1"/>
</dbReference>
<dbReference type="Pfam" id="PF00248">
    <property type="entry name" value="Aldo_ket_red"/>
    <property type="match status" value="1"/>
</dbReference>
<protein>
    <submittedName>
        <fullName evidence="3">Aldo/keto reductase</fullName>
    </submittedName>
</protein>
<dbReference type="Gene3D" id="3.20.20.100">
    <property type="entry name" value="NADP-dependent oxidoreductase domain"/>
    <property type="match status" value="1"/>
</dbReference>
<accession>A0ABW2I5N7</accession>
<comment type="caution">
    <text evidence="3">The sequence shown here is derived from an EMBL/GenBank/DDBJ whole genome shotgun (WGS) entry which is preliminary data.</text>
</comment>
<dbReference type="InterPro" id="IPR050523">
    <property type="entry name" value="AKR_Detox_Biosynth"/>
</dbReference>
<name>A0ABW2I5N7_9ACTN</name>
<dbReference type="PANTHER" id="PTHR43364">
    <property type="entry name" value="NADH-SPECIFIC METHYLGLYOXAL REDUCTASE-RELATED"/>
    <property type="match status" value="1"/>
</dbReference>
<feature type="domain" description="NADP-dependent oxidoreductase" evidence="2">
    <location>
        <begin position="19"/>
        <end position="331"/>
    </location>
</feature>
<evidence type="ECO:0000256" key="1">
    <source>
        <dbReference type="ARBA" id="ARBA00023002"/>
    </source>
</evidence>
<evidence type="ECO:0000313" key="4">
    <source>
        <dbReference type="Proteomes" id="UP001596548"/>
    </source>
</evidence>
<organism evidence="3 4">
    <name type="scientific">Paractinoplanes rhizophilus</name>
    <dbReference type="NCBI Taxonomy" id="1416877"/>
    <lineage>
        <taxon>Bacteria</taxon>
        <taxon>Bacillati</taxon>
        <taxon>Actinomycetota</taxon>
        <taxon>Actinomycetes</taxon>
        <taxon>Micromonosporales</taxon>
        <taxon>Micromonosporaceae</taxon>
        <taxon>Paractinoplanes</taxon>
    </lineage>
</organism>
<sequence>MAETFTRRLGRSGIEVSALGMGCWAIGGQWTFNGGPGGWGQVDDAESLRALRRARELGVTFFDTAANYGAGHSERLVGEAFRGHRDEVVIATKFGYAVDENTKQVWPYDGAEDDSDVAARLRADLTASLRRLGTDYVDVYLLHVWGLRTERALAAREVLDELVAQGKVRTYGWSTDRADAVRAFATSPACSVVEQGLSVLDDGPEMLALCDELDLASVNRSPLGMGLLTGKFAPGSTFAADDVRHAAQWHPGFADGRPTAEWLARLAAIREVLTSGGRTVAQGALAWIWARSPQTVPIPGFRTVQQVEENCGAFAAGPLTERQLAEINTILERTPVAG</sequence>
<dbReference type="EMBL" id="JBHTBJ010000083">
    <property type="protein sequence ID" value="MFC7280181.1"/>
    <property type="molecule type" value="Genomic_DNA"/>
</dbReference>
<reference evidence="4" key="1">
    <citation type="journal article" date="2019" name="Int. J. Syst. Evol. Microbiol.">
        <title>The Global Catalogue of Microorganisms (GCM) 10K type strain sequencing project: providing services to taxonomists for standard genome sequencing and annotation.</title>
        <authorList>
            <consortium name="The Broad Institute Genomics Platform"/>
            <consortium name="The Broad Institute Genome Sequencing Center for Infectious Disease"/>
            <person name="Wu L."/>
            <person name="Ma J."/>
        </authorList>
    </citation>
    <scope>NUCLEOTIDE SEQUENCE [LARGE SCALE GENOMIC DNA]</scope>
    <source>
        <strain evidence="4">XZYJT-10</strain>
    </source>
</reference>
<evidence type="ECO:0000313" key="3">
    <source>
        <dbReference type="EMBL" id="MFC7280181.1"/>
    </source>
</evidence>
<proteinExistence type="predicted"/>